<accession>A0A444VVQ1</accession>
<feature type="domain" description="NrtR DNA-binding winged helix" evidence="1">
    <location>
        <begin position="159"/>
        <end position="219"/>
    </location>
</feature>
<dbReference type="AlphaFoldDB" id="A0A444VVQ1"/>
<dbReference type="InterPro" id="IPR036388">
    <property type="entry name" value="WH-like_DNA-bd_sf"/>
</dbReference>
<proteinExistence type="predicted"/>
<dbReference type="EMBL" id="JUIV01000016">
    <property type="protein sequence ID" value="RYJ37424.1"/>
    <property type="molecule type" value="Genomic_DNA"/>
</dbReference>
<dbReference type="PANTHER" id="PTHR43736:SF4">
    <property type="entry name" value="SLR1690 PROTEIN"/>
    <property type="match status" value="1"/>
</dbReference>
<dbReference type="SUPFAM" id="SSF55811">
    <property type="entry name" value="Nudix"/>
    <property type="match status" value="1"/>
</dbReference>
<dbReference type="CDD" id="cd18873">
    <property type="entry name" value="NUDIX_NadM_like"/>
    <property type="match status" value="1"/>
</dbReference>
<dbReference type="GO" id="GO:0016787">
    <property type="term" value="F:hydrolase activity"/>
    <property type="evidence" value="ECO:0007669"/>
    <property type="project" value="UniProtKB-KW"/>
</dbReference>
<gene>
    <name evidence="2" type="ORF">NU08_3595</name>
</gene>
<reference evidence="2 3" key="1">
    <citation type="submission" date="2014-12" db="EMBL/GenBank/DDBJ databases">
        <title>Genome sequence of Flavobacterium anhuiense RCM74.</title>
        <authorList>
            <person name="Kim J.F."/>
            <person name="Song J.Y."/>
            <person name="Kwak M.-J."/>
            <person name="Lee S.-W."/>
        </authorList>
    </citation>
    <scope>NUCLEOTIDE SEQUENCE [LARGE SCALE GENOMIC DNA]</scope>
    <source>
        <strain evidence="2 3">RCM74</strain>
    </source>
</reference>
<protein>
    <submittedName>
        <fullName evidence="2">NUDIX hydrolase</fullName>
    </submittedName>
</protein>
<evidence type="ECO:0000313" key="3">
    <source>
        <dbReference type="Proteomes" id="UP000290433"/>
    </source>
</evidence>
<name>A0A444VVQ1_9FLAO</name>
<dbReference type="InterPro" id="IPR015797">
    <property type="entry name" value="NUDIX_hydrolase-like_dom_sf"/>
</dbReference>
<dbReference type="Gene3D" id="3.90.79.10">
    <property type="entry name" value="Nucleoside Triphosphate Pyrophosphohydrolase"/>
    <property type="match status" value="1"/>
</dbReference>
<dbReference type="Pfam" id="PF21906">
    <property type="entry name" value="WHD_NrtR"/>
    <property type="match status" value="1"/>
</dbReference>
<sequence>MKKEDSEERVGFNLSQENKIEIDCVIFCFEDRSLKVLLVKNENDATNGNWRLPSASLEEGQTILKTAQKILKKYISEDDFFLEQLRAFGYDSSASFRENISIGYYAMVSKEKKIDDDELQSNVIWVDVHNIADFEEKYMAVIDFSIKELRKNICCSAVGFNLLPEKFTLLQVIHLYEIILGIKINKTNFRRKILQRRLVRGLAEKEEGVSNRAAEFYSLNVPKHEIFWNAKFNFNF</sequence>
<dbReference type="InterPro" id="IPR054105">
    <property type="entry name" value="WHD_NrtR"/>
</dbReference>
<dbReference type="RefSeq" id="WP_129748359.1">
    <property type="nucleotide sequence ID" value="NZ_JUIV01000016.1"/>
</dbReference>
<evidence type="ECO:0000313" key="2">
    <source>
        <dbReference type="EMBL" id="RYJ37424.1"/>
    </source>
</evidence>
<dbReference type="InterPro" id="IPR036390">
    <property type="entry name" value="WH_DNA-bd_sf"/>
</dbReference>
<evidence type="ECO:0000259" key="1">
    <source>
        <dbReference type="Pfam" id="PF21906"/>
    </source>
</evidence>
<dbReference type="OrthoDB" id="9786141at2"/>
<dbReference type="PANTHER" id="PTHR43736">
    <property type="entry name" value="ADP-RIBOSE PYROPHOSPHATASE"/>
    <property type="match status" value="1"/>
</dbReference>
<dbReference type="SUPFAM" id="SSF46785">
    <property type="entry name" value="Winged helix' DNA-binding domain"/>
    <property type="match status" value="1"/>
</dbReference>
<organism evidence="2 3">
    <name type="scientific">Flavobacterium anhuiense</name>
    <dbReference type="NCBI Taxonomy" id="459526"/>
    <lineage>
        <taxon>Bacteria</taxon>
        <taxon>Pseudomonadati</taxon>
        <taxon>Bacteroidota</taxon>
        <taxon>Flavobacteriia</taxon>
        <taxon>Flavobacteriales</taxon>
        <taxon>Flavobacteriaceae</taxon>
        <taxon>Flavobacterium</taxon>
    </lineage>
</organism>
<comment type="caution">
    <text evidence="2">The sequence shown here is derived from an EMBL/GenBank/DDBJ whole genome shotgun (WGS) entry which is preliminary data.</text>
</comment>
<dbReference type="Gene3D" id="1.10.10.10">
    <property type="entry name" value="Winged helix-like DNA-binding domain superfamily/Winged helix DNA-binding domain"/>
    <property type="match status" value="1"/>
</dbReference>
<dbReference type="Proteomes" id="UP000290433">
    <property type="component" value="Unassembled WGS sequence"/>
</dbReference>
<keyword evidence="2" id="KW-0378">Hydrolase</keyword>